<reference evidence="1" key="1">
    <citation type="submission" date="2020-11" db="EMBL/GenBank/DDBJ databases">
        <authorList>
            <person name="Davenport K.M."/>
            <person name="Bickhart D.M."/>
            <person name="Smith T.P.L."/>
            <person name="Murdoch B.M."/>
            <person name="Rosen B.D."/>
        </authorList>
    </citation>
    <scope>NUCLEOTIDE SEQUENCE [LARGE SCALE GENOMIC DNA]</scope>
    <source>
        <strain evidence="1">OAR_USU_Benz2616</strain>
    </source>
</reference>
<sequence>MSAGGPCPAGAGGGSGGASCAVGVSPGGVSMFRWLEVLEKEFDKAFVDVDLLLGEIDPDQADITYEGRQKMTSLSSCFAQLCHKAQTVSQINHKLEAQLVDLKSELTETQAEKVVLEKEVHDQLLQLHSIQLQLHAKTGQSIDSGTIKAKLSVPSVEELERELEANKKEKMKEAQLEAEVKLLRKENEALRRHIAVLQAEVYGARLAAKYLDKELAGRVQQIQLLGRDMKGPAHDKLWNQLEAEIHLHRHKTVIRACRGRNDLKRAMHAPPGHDQDSLKKSQGVGPIRKVLLLKEDHEGLGISITRGEIEFEVVYVAPEVDSDDENVEYEDESGHRYRLYLDELEGNGNPGASCKDTTGEIKMLQGFNKKAVTDGHENGDLGASSETPLEDSASKLDDLHSLYHKKSY</sequence>
<reference evidence="1" key="2">
    <citation type="submission" date="2025-08" db="UniProtKB">
        <authorList>
            <consortium name="Ensembl"/>
        </authorList>
    </citation>
    <scope>IDENTIFICATION</scope>
</reference>
<proteinExistence type="predicted"/>
<gene>
    <name evidence="1" type="primary">GOPC</name>
</gene>
<organism evidence="1">
    <name type="scientific">Ovis aries</name>
    <name type="common">Sheep</name>
    <dbReference type="NCBI Taxonomy" id="9940"/>
    <lineage>
        <taxon>Eukaryota</taxon>
        <taxon>Metazoa</taxon>
        <taxon>Chordata</taxon>
        <taxon>Craniata</taxon>
        <taxon>Vertebrata</taxon>
        <taxon>Euteleostomi</taxon>
        <taxon>Mammalia</taxon>
        <taxon>Eutheria</taxon>
        <taxon>Laurasiatheria</taxon>
        <taxon>Artiodactyla</taxon>
        <taxon>Ruminantia</taxon>
        <taxon>Pecora</taxon>
        <taxon>Bovidae</taxon>
        <taxon>Caprinae</taxon>
        <taxon>Ovis</taxon>
    </lineage>
</organism>
<protein>
    <submittedName>
        <fullName evidence="1">Golgi associated PDZ and coiled-coil motif containing</fullName>
    </submittedName>
</protein>
<reference evidence="1" key="3">
    <citation type="submission" date="2025-09" db="UniProtKB">
        <authorList>
            <consortium name="Ensembl"/>
        </authorList>
    </citation>
    <scope>IDENTIFICATION</scope>
</reference>
<name>A0AC11CH88_SHEEP</name>
<dbReference type="Ensembl" id="ENSOART00020036353.2">
    <property type="protein sequence ID" value="ENSOARP00020030058.2"/>
    <property type="gene ID" value="ENSOARG00020023190.2"/>
</dbReference>
<evidence type="ECO:0000313" key="1">
    <source>
        <dbReference type="Ensembl" id="ENSOARP00020030058.2"/>
    </source>
</evidence>
<accession>A0AC11CH88</accession>